<organism evidence="2 3">
    <name type="scientific">Gnomoniopsis smithogilvyi</name>
    <dbReference type="NCBI Taxonomy" id="1191159"/>
    <lineage>
        <taxon>Eukaryota</taxon>
        <taxon>Fungi</taxon>
        <taxon>Dikarya</taxon>
        <taxon>Ascomycota</taxon>
        <taxon>Pezizomycotina</taxon>
        <taxon>Sordariomycetes</taxon>
        <taxon>Sordariomycetidae</taxon>
        <taxon>Diaporthales</taxon>
        <taxon>Gnomoniaceae</taxon>
        <taxon>Gnomoniopsis</taxon>
    </lineage>
</organism>
<comment type="caution">
    <text evidence="2">The sequence shown here is derived from an EMBL/GenBank/DDBJ whole genome shotgun (WGS) entry which is preliminary data.</text>
</comment>
<feature type="domain" description="Glutamine amidotransferase" evidence="1">
    <location>
        <begin position="31"/>
        <end position="194"/>
    </location>
</feature>
<dbReference type="GO" id="GO:0005634">
    <property type="term" value="C:nucleus"/>
    <property type="evidence" value="ECO:0007669"/>
    <property type="project" value="TreeGrafter"/>
</dbReference>
<reference evidence="2" key="1">
    <citation type="submission" date="2022-10" db="EMBL/GenBank/DDBJ databases">
        <title>Tapping the CABI collections for fungal endophytes: first genome assemblies for Collariella, Neodidymelliopsis, Ascochyta clinopodiicola, Didymella pomorum, Didymosphaeria variabile, Neocosmospora piperis and Neocucurbitaria cava.</title>
        <authorList>
            <person name="Hill R."/>
        </authorList>
    </citation>
    <scope>NUCLEOTIDE SEQUENCE</scope>
    <source>
        <strain evidence="2">IMI 355082</strain>
    </source>
</reference>
<sequence length="249" mass="27695">MAIPDTPKFPKVLLLKNYPSSSPSDKLMLESFLANIQTTVPEARLDICCIANGEQIPDLSDYCLVILSGGKVNLLEKDKPLWALQVLDMVRKLARESTGPKLLGICWGHQAIHYALGGDLAWLEEGPRIGVQDIQLTVEGQKRFDSDTIKMHKYHVRYVSKLAHGFMPLAQHNEISLSASDRILTFQGHPEMTYEISKALSDGDNGTYKPLERKATATNGVEVLHGISTPHDGGRIWKIIMNWALPVKN</sequence>
<protein>
    <recommendedName>
        <fullName evidence="1">Glutamine amidotransferase domain-containing protein</fullName>
    </recommendedName>
</protein>
<evidence type="ECO:0000313" key="2">
    <source>
        <dbReference type="EMBL" id="KAJ4388080.1"/>
    </source>
</evidence>
<proteinExistence type="predicted"/>
<gene>
    <name evidence="2" type="ORF">N0V93_008685</name>
</gene>
<dbReference type="PANTHER" id="PTHR42695:SF5">
    <property type="entry name" value="GLUTAMINE AMIDOTRANSFERASE YLR126C-RELATED"/>
    <property type="match status" value="1"/>
</dbReference>
<dbReference type="Proteomes" id="UP001140453">
    <property type="component" value="Unassembled WGS sequence"/>
</dbReference>
<dbReference type="Pfam" id="PF00117">
    <property type="entry name" value="GATase"/>
    <property type="match status" value="1"/>
</dbReference>
<dbReference type="AlphaFoldDB" id="A0A9W9CTX6"/>
<evidence type="ECO:0000313" key="3">
    <source>
        <dbReference type="Proteomes" id="UP001140453"/>
    </source>
</evidence>
<dbReference type="OrthoDB" id="92161at2759"/>
<accession>A0A9W9CTX6</accession>
<dbReference type="InterPro" id="IPR044992">
    <property type="entry name" value="ChyE-like"/>
</dbReference>
<name>A0A9W9CTX6_9PEZI</name>
<dbReference type="PANTHER" id="PTHR42695">
    <property type="entry name" value="GLUTAMINE AMIDOTRANSFERASE YLR126C-RELATED"/>
    <property type="match status" value="1"/>
</dbReference>
<dbReference type="InterPro" id="IPR017926">
    <property type="entry name" value="GATASE"/>
</dbReference>
<dbReference type="EMBL" id="JAPEVB010000005">
    <property type="protein sequence ID" value="KAJ4388080.1"/>
    <property type="molecule type" value="Genomic_DNA"/>
</dbReference>
<dbReference type="GO" id="GO:0005829">
    <property type="term" value="C:cytosol"/>
    <property type="evidence" value="ECO:0007669"/>
    <property type="project" value="TreeGrafter"/>
</dbReference>
<keyword evidence="3" id="KW-1185">Reference proteome</keyword>
<dbReference type="InterPro" id="IPR029062">
    <property type="entry name" value="Class_I_gatase-like"/>
</dbReference>
<evidence type="ECO:0000259" key="1">
    <source>
        <dbReference type="Pfam" id="PF00117"/>
    </source>
</evidence>
<dbReference type="Gene3D" id="3.40.50.880">
    <property type="match status" value="1"/>
</dbReference>
<dbReference type="SUPFAM" id="SSF52317">
    <property type="entry name" value="Class I glutamine amidotransferase-like"/>
    <property type="match status" value="1"/>
</dbReference>